<sequence length="122" mass="13173">MRMVRYVYNMTQQILSYVQIAVAVLLGVAILFQQKGQGLSGAFGGEGGFYRTKRGLEKILLILTIILAILFLGIGLFRISLSPTTPLSDQQSNVTEPAINGNSISIPSVEINTESVSPTEGQ</sequence>
<keyword evidence="6 9" id="KW-1133">Transmembrane helix</keyword>
<evidence type="ECO:0000256" key="4">
    <source>
        <dbReference type="ARBA" id="ARBA00022692"/>
    </source>
</evidence>
<evidence type="ECO:0000256" key="9">
    <source>
        <dbReference type="RuleBase" id="RU365087"/>
    </source>
</evidence>
<reference evidence="11 12" key="1">
    <citation type="journal article" date="2016" name="Nat. Commun.">
        <title>Thousands of microbial genomes shed light on interconnected biogeochemical processes in an aquifer system.</title>
        <authorList>
            <person name="Anantharaman K."/>
            <person name="Brown C.T."/>
            <person name="Hug L.A."/>
            <person name="Sharon I."/>
            <person name="Castelle C.J."/>
            <person name="Probst A.J."/>
            <person name="Thomas B.C."/>
            <person name="Singh A."/>
            <person name="Wilkins M.J."/>
            <person name="Karaoz U."/>
            <person name="Brodie E.L."/>
            <person name="Williams K.H."/>
            <person name="Hubbard S.S."/>
            <person name="Banfield J.F."/>
        </authorList>
    </citation>
    <scope>NUCLEOTIDE SEQUENCE [LARGE SCALE GENOMIC DNA]</scope>
</reference>
<dbReference type="GO" id="GO:0005886">
    <property type="term" value="C:plasma membrane"/>
    <property type="evidence" value="ECO:0007669"/>
    <property type="project" value="UniProtKB-SubCell"/>
</dbReference>
<evidence type="ECO:0000256" key="10">
    <source>
        <dbReference type="SAM" id="MobiDB-lite"/>
    </source>
</evidence>
<keyword evidence="9" id="KW-1003">Cell membrane</keyword>
<dbReference type="Pfam" id="PF03840">
    <property type="entry name" value="SecG"/>
    <property type="match status" value="1"/>
</dbReference>
<comment type="caution">
    <text evidence="11">The sequence shown here is derived from an EMBL/GenBank/DDBJ whole genome shotgun (WGS) entry which is preliminary data.</text>
</comment>
<proteinExistence type="inferred from homology"/>
<keyword evidence="5 9" id="KW-0653">Protein transport</keyword>
<comment type="function">
    <text evidence="9">Involved in protein export. Participates in an early event of protein translocation.</text>
</comment>
<accession>A0A1G2G6X8</accession>
<evidence type="ECO:0000256" key="7">
    <source>
        <dbReference type="ARBA" id="ARBA00023010"/>
    </source>
</evidence>
<evidence type="ECO:0000256" key="8">
    <source>
        <dbReference type="ARBA" id="ARBA00023136"/>
    </source>
</evidence>
<dbReference type="AlphaFoldDB" id="A0A1G2G6X8"/>
<dbReference type="InterPro" id="IPR004692">
    <property type="entry name" value="SecG"/>
</dbReference>
<keyword evidence="7 9" id="KW-0811">Translocation</keyword>
<feature type="region of interest" description="Disordered" evidence="10">
    <location>
        <begin position="85"/>
        <end position="122"/>
    </location>
</feature>
<evidence type="ECO:0000256" key="5">
    <source>
        <dbReference type="ARBA" id="ARBA00022927"/>
    </source>
</evidence>
<dbReference type="STRING" id="1802117.A3J54_02095"/>
<feature type="transmembrane region" description="Helical" evidence="9">
    <location>
        <begin position="59"/>
        <end position="79"/>
    </location>
</feature>
<dbReference type="Proteomes" id="UP000176576">
    <property type="component" value="Unassembled WGS sequence"/>
</dbReference>
<keyword evidence="4 9" id="KW-0812">Transmembrane</keyword>
<evidence type="ECO:0000256" key="6">
    <source>
        <dbReference type="ARBA" id="ARBA00022989"/>
    </source>
</evidence>
<feature type="transmembrane region" description="Helical" evidence="9">
    <location>
        <begin position="14"/>
        <end position="32"/>
    </location>
</feature>
<evidence type="ECO:0000256" key="2">
    <source>
        <dbReference type="ARBA" id="ARBA00008445"/>
    </source>
</evidence>
<name>A0A1G2G6X8_9BACT</name>
<gene>
    <name evidence="11" type="ORF">A3J54_02095</name>
</gene>
<evidence type="ECO:0000313" key="11">
    <source>
        <dbReference type="EMBL" id="OGZ45999.1"/>
    </source>
</evidence>
<keyword evidence="8 9" id="KW-0472">Membrane</keyword>
<dbReference type="NCBIfam" id="TIGR00810">
    <property type="entry name" value="secG"/>
    <property type="match status" value="1"/>
</dbReference>
<evidence type="ECO:0000256" key="1">
    <source>
        <dbReference type="ARBA" id="ARBA00004141"/>
    </source>
</evidence>
<evidence type="ECO:0000313" key="12">
    <source>
        <dbReference type="Proteomes" id="UP000176576"/>
    </source>
</evidence>
<protein>
    <recommendedName>
        <fullName evidence="9">Protein-export membrane protein SecG</fullName>
    </recommendedName>
</protein>
<dbReference type="EMBL" id="MHNN01000017">
    <property type="protein sequence ID" value="OGZ45999.1"/>
    <property type="molecule type" value="Genomic_DNA"/>
</dbReference>
<evidence type="ECO:0000256" key="3">
    <source>
        <dbReference type="ARBA" id="ARBA00022448"/>
    </source>
</evidence>
<dbReference type="GO" id="GO:0009306">
    <property type="term" value="P:protein secretion"/>
    <property type="evidence" value="ECO:0007669"/>
    <property type="project" value="UniProtKB-UniRule"/>
</dbReference>
<keyword evidence="3 9" id="KW-0813">Transport</keyword>
<dbReference type="GO" id="GO:0015450">
    <property type="term" value="F:protein-transporting ATPase activity"/>
    <property type="evidence" value="ECO:0007669"/>
    <property type="project" value="UniProtKB-UniRule"/>
</dbReference>
<organism evidence="11 12">
    <name type="scientific">Candidatus Ryanbacteria bacterium RIFCSPHIGHO2_02_FULL_45_13b</name>
    <dbReference type="NCBI Taxonomy" id="1802117"/>
    <lineage>
        <taxon>Bacteria</taxon>
        <taxon>Candidatus Ryaniibacteriota</taxon>
    </lineage>
</organism>
<comment type="subcellular location">
    <subcellularLocation>
        <location evidence="9">Cell membrane</location>
        <topology evidence="9">Multi-pass membrane protein</topology>
    </subcellularLocation>
    <subcellularLocation>
        <location evidence="1">Membrane</location>
        <topology evidence="1">Multi-pass membrane protein</topology>
    </subcellularLocation>
</comment>
<comment type="similarity">
    <text evidence="2 9">Belongs to the SecG family.</text>
</comment>